<name>A0A1B7MNU7_9AGAM</name>
<sequence length="82" mass="9370">MCAEEQIVCDPSTSRHQVPIAQGGQEKVKCAWPGCSRFMTKDSFTRHVNETHLRKVKAVCARCERGFPRTYMKTNHELTCRG</sequence>
<dbReference type="OrthoDB" id="2647039at2759"/>
<gene>
    <name evidence="1" type="ORF">K503DRAFT_774724</name>
</gene>
<feature type="non-terminal residue" evidence="1">
    <location>
        <position position="82"/>
    </location>
</feature>
<evidence type="ECO:0000313" key="2">
    <source>
        <dbReference type="Proteomes" id="UP000092154"/>
    </source>
</evidence>
<organism evidence="1 2">
    <name type="scientific">Rhizopogon vinicolor AM-OR11-026</name>
    <dbReference type="NCBI Taxonomy" id="1314800"/>
    <lineage>
        <taxon>Eukaryota</taxon>
        <taxon>Fungi</taxon>
        <taxon>Dikarya</taxon>
        <taxon>Basidiomycota</taxon>
        <taxon>Agaricomycotina</taxon>
        <taxon>Agaricomycetes</taxon>
        <taxon>Agaricomycetidae</taxon>
        <taxon>Boletales</taxon>
        <taxon>Suillineae</taxon>
        <taxon>Rhizopogonaceae</taxon>
        <taxon>Rhizopogon</taxon>
    </lineage>
</organism>
<protein>
    <recommendedName>
        <fullName evidence="3">C2H2-type domain-containing protein</fullName>
    </recommendedName>
</protein>
<dbReference type="InParanoid" id="A0A1B7MNU7"/>
<reference evidence="1 2" key="1">
    <citation type="submission" date="2016-06" db="EMBL/GenBank/DDBJ databases">
        <title>Comparative genomics of the ectomycorrhizal sister species Rhizopogon vinicolor and Rhizopogon vesiculosus (Basidiomycota: Boletales) reveals a divergence of the mating type B locus.</title>
        <authorList>
            <consortium name="DOE Joint Genome Institute"/>
            <person name="Mujic A.B."/>
            <person name="Kuo A."/>
            <person name="Tritt A."/>
            <person name="Lipzen A."/>
            <person name="Chen C."/>
            <person name="Johnson J."/>
            <person name="Sharma A."/>
            <person name="Barry K."/>
            <person name="Grigoriev I.V."/>
            <person name="Spatafora J.W."/>
        </authorList>
    </citation>
    <scope>NUCLEOTIDE SEQUENCE [LARGE SCALE GENOMIC DNA]</scope>
    <source>
        <strain evidence="1 2">AM-OR11-026</strain>
    </source>
</reference>
<dbReference type="Gene3D" id="3.30.160.60">
    <property type="entry name" value="Classic Zinc Finger"/>
    <property type="match status" value="1"/>
</dbReference>
<evidence type="ECO:0000313" key="1">
    <source>
        <dbReference type="EMBL" id="OAX34268.1"/>
    </source>
</evidence>
<keyword evidence="2" id="KW-1185">Reference proteome</keyword>
<accession>A0A1B7MNU7</accession>
<proteinExistence type="predicted"/>
<dbReference type="AlphaFoldDB" id="A0A1B7MNU7"/>
<dbReference type="Proteomes" id="UP000092154">
    <property type="component" value="Unassembled WGS sequence"/>
</dbReference>
<dbReference type="EMBL" id="KV448634">
    <property type="protein sequence ID" value="OAX34268.1"/>
    <property type="molecule type" value="Genomic_DNA"/>
</dbReference>
<evidence type="ECO:0008006" key="3">
    <source>
        <dbReference type="Google" id="ProtNLM"/>
    </source>
</evidence>